<sequence>PNPIISVIGFKSGLTDCPGVATPIQLQVIKPTASFVAPANSVCDGSNLILTATGTDAVEYRFFVDNTTTPVQDWSAQNTFDYTYTSANNGQVVYVQSRSVQGCTSDIVTGPTMTVNPLPTSTLSLSATSSNPVCANEAVTFEAATDFGDTFQFLMNGVPVAGTTGNSFTINSSDIVNPVTVLVTNSATGCAMLSNEINMTVNPLPLAGISASPGIEVINGMTVTFTGTGGVEYQFDVNSTPGIDQAFSTDDTFDSSTLIAGDIVTVTVRDANGCENTASLTMSVLAEIESKIVTANPNAYCIGENGVSIYVKDPQPMVTYELIRVDDGMELGVGVLDGTRVLWTNVKNTTVGDNTYRVVGYYLSVPSAPKVNIGETVIKLYDNPIQFNMSPNEVKTDCNNGAGYEITLDGSESGVIYELYIDNSPSGVERTSDDADVNGIISFGSTEFGGSYTIYGRWENLNTCGMFMNGELRIDVPGTAYYVVSDRTDGLYCQGDVGVAISLSDSDLGVEYFLTMNGSIVGSSIIGTGGVLSFGHHDAEGTYKIYAQFPGCPKWMNGAVTVKQIQTPKVFTLSATNAGHFCKGSNGVTVSVAGQQLDYIYTLYRNGISTGQTFIGIVDDDNAVFTFTDKVVDAGSYTVVAQDPIVGCSSETDEYIISMDLLPVPVLLPTEPLDFCEGSYASFTFVPENGVEYELLDENGLVVIPASASGVFSYDQPGTYRVHAINTTTLCDIIYATDIVINPVRPLPDKTLNVDFVQGIGCDDGALITITNPQVDITYVIVDANNTDLQLGDEWVVTAPNYDSDLDGTPDQVQFNPVFDKNADYRIKAISEYGCESILDDGPIHVDVPGTVKKQQVVLPETMCMGDGGVKITLENSEPGVTYTLYFIENGNRIFKQDAVSIGGILEFKEPVYSEGIWSIEGVDKNATIQCPNLMIPSEFEIRFNPLPISYKLDANSGIYCDPAEAKIVLENSEYGIEYYLMRKMANGLYDFVEKQMGNNLSGGIQSLSFTPKKDDDGAVIDGTYMVYAKNPETGCTSNMENIVEVEQRNAPGAFSIQSVDECSADGMLTVEMTGFEAGVTYTVTNDANPPVVVFEGEVANSAFTKLPTGNYSAVASWNGQCASDPVTFAVNAPVSPATPVATISSNSICGSSEVVSITEPAPISDLYYGVERSDDGAATWTINKPMQLSDGTPIEWNDINDGTITNSTFRVVVSNYAGGECGVPSKEMSLSVLPQPIAAPVKVEETTNCTADGKVAILIQGNEAGVIYTVTDNKNADAVVYSGLITSSADADDWYVLTRVETGNYKISANWATNMSCGIDLNTALPVEAPSQPTAPAITINGNSFAHEVCGDAGTVLIQFKEGSYDPTLYYSLSRKESNGTITTTLPAINDGSGWDVSVGASTGDIYWVNAFTDASNTSCVSNNSNTVLFTQGIAPSGTTIWAQDLGYCIGEKGVQIGVLNPDLNEVVYRLVRVISEVDGVITFEHVEYLMTNSSDFTKYQYTLDNDPNYPSTAYLPFKNYVQAGVYAVFASYPYGDCSSFVEMNNRLLVFEKDVSDCSKLTAIDDFMFLNGEDVSRSINVFYDAETATDLDIRNPDIDFYNTEVEAPNLEFVLLDAACYEDQECKASRKDKRGNDDPFFGSVSLNKKTGEFIYTKVFGFYGTETIEYIVRNLDFPDSRVDTATITIMVGNKDFHDKGTLLIPNAFSPNDDDYNDTFIITGNVDFDEENNDKPINISDNNVFSSLEVYNRWGSLVYKSKGGRYGDEKAWWDGKGNAGAMVSIGSDLPNGTYFYIFKVSYNKTNGTPKTQHYNGFVELKR</sequence>
<dbReference type="Pfam" id="PF13585">
    <property type="entry name" value="CHU_C"/>
    <property type="match status" value="1"/>
</dbReference>
<protein>
    <submittedName>
        <fullName evidence="1">CHU domain-containing protein</fullName>
    </submittedName>
</protein>
<proteinExistence type="predicted"/>
<dbReference type="EMBL" id="QKZK01000027">
    <property type="protein sequence ID" value="PZX13072.1"/>
    <property type="molecule type" value="Genomic_DNA"/>
</dbReference>
<organism evidence="1 2">
    <name type="scientific">Breznakibacter xylanolyticus</name>
    <dbReference type="NCBI Taxonomy" id="990"/>
    <lineage>
        <taxon>Bacteria</taxon>
        <taxon>Pseudomonadati</taxon>
        <taxon>Bacteroidota</taxon>
        <taxon>Bacteroidia</taxon>
        <taxon>Marinilabiliales</taxon>
        <taxon>Marinilabiliaceae</taxon>
        <taxon>Breznakibacter</taxon>
    </lineage>
</organism>
<accession>A0A2W7NP73</accession>
<feature type="non-terminal residue" evidence="1">
    <location>
        <position position="1"/>
    </location>
</feature>
<keyword evidence="2" id="KW-1185">Reference proteome</keyword>
<evidence type="ECO:0000313" key="2">
    <source>
        <dbReference type="Proteomes" id="UP000249239"/>
    </source>
</evidence>
<name>A0A2W7NP73_9BACT</name>
<gene>
    <name evidence="1" type="ORF">LX69_02735</name>
</gene>
<dbReference type="OrthoDB" id="7794186at2"/>
<comment type="caution">
    <text evidence="1">The sequence shown here is derived from an EMBL/GenBank/DDBJ whole genome shotgun (WGS) entry which is preliminary data.</text>
</comment>
<reference evidence="1 2" key="1">
    <citation type="submission" date="2018-06" db="EMBL/GenBank/DDBJ databases">
        <title>Genomic Encyclopedia of Archaeal and Bacterial Type Strains, Phase II (KMG-II): from individual species to whole genera.</title>
        <authorList>
            <person name="Goeker M."/>
        </authorList>
    </citation>
    <scope>NUCLEOTIDE SEQUENCE [LARGE SCALE GENOMIC DNA]</scope>
    <source>
        <strain evidence="1 2">DSM 6779</strain>
    </source>
</reference>
<evidence type="ECO:0000313" key="1">
    <source>
        <dbReference type="EMBL" id="PZX13072.1"/>
    </source>
</evidence>
<dbReference type="Proteomes" id="UP000249239">
    <property type="component" value="Unassembled WGS sequence"/>
</dbReference>